<sequence length="115" mass="12788">MKPFPVLIVALMIGLAGFALSRSLLEWQANNQQPVVSVAAEVVAKRTDVRGRGSADSGLTRTYYYGTFEDQTGIRREFRLSGQEYGQLAEGDKGILTYQGSRYHSFQRRSSPTLP</sequence>
<proteinExistence type="predicted"/>
<reference evidence="1" key="1">
    <citation type="submission" date="2020-05" db="EMBL/GenBank/DDBJ databases">
        <authorList>
            <person name="Zhu T."/>
            <person name="Keshari N."/>
            <person name="Lu X."/>
        </authorList>
    </citation>
    <scope>NUCLEOTIDE SEQUENCE</scope>
    <source>
        <strain evidence="1">NK1-12</strain>
    </source>
</reference>
<dbReference type="Pfam" id="PF10694">
    <property type="entry name" value="DUF2500"/>
    <property type="match status" value="1"/>
</dbReference>
<evidence type="ECO:0000313" key="1">
    <source>
        <dbReference type="EMBL" id="WNZ25753.1"/>
    </source>
</evidence>
<dbReference type="InterPro" id="IPR019635">
    <property type="entry name" value="DUF2500"/>
</dbReference>
<dbReference type="Gene3D" id="2.40.50.660">
    <property type="match status" value="1"/>
</dbReference>
<organism evidence="1">
    <name type="scientific">Leptolyngbya sp. NK1-12</name>
    <dbReference type="NCBI Taxonomy" id="2547451"/>
    <lineage>
        <taxon>Bacteria</taxon>
        <taxon>Bacillati</taxon>
        <taxon>Cyanobacteriota</taxon>
        <taxon>Cyanophyceae</taxon>
        <taxon>Leptolyngbyales</taxon>
        <taxon>Leptolyngbyaceae</taxon>
        <taxon>Leptolyngbya group</taxon>
        <taxon>Leptolyngbya</taxon>
    </lineage>
</organism>
<dbReference type="AlphaFoldDB" id="A0AA96WI50"/>
<dbReference type="EMBL" id="CP053586">
    <property type="protein sequence ID" value="WNZ25753.1"/>
    <property type="molecule type" value="Genomic_DNA"/>
</dbReference>
<accession>A0AA96WI50</accession>
<protein>
    <submittedName>
        <fullName evidence="1">DUF2500 domain-containing protein</fullName>
    </submittedName>
</protein>
<dbReference type="RefSeq" id="WP_316431920.1">
    <property type="nucleotide sequence ID" value="NZ_CP053586.1"/>
</dbReference>
<gene>
    <name evidence="1" type="ORF">HJG54_24890</name>
</gene>
<name>A0AA96WI50_9CYAN</name>